<evidence type="ECO:0000256" key="5">
    <source>
        <dbReference type="ARBA" id="ARBA00022842"/>
    </source>
</evidence>
<dbReference type="InterPro" id="IPR005845">
    <property type="entry name" value="A-D-PHexomutase_a/b/a-II"/>
</dbReference>
<evidence type="ECO:0000259" key="8">
    <source>
        <dbReference type="Pfam" id="PF02879"/>
    </source>
</evidence>
<evidence type="ECO:0000256" key="1">
    <source>
        <dbReference type="ARBA" id="ARBA00001946"/>
    </source>
</evidence>
<dbReference type="PROSITE" id="PS00710">
    <property type="entry name" value="PGM_PMM"/>
    <property type="match status" value="1"/>
</dbReference>
<evidence type="ECO:0000259" key="9">
    <source>
        <dbReference type="Pfam" id="PF02880"/>
    </source>
</evidence>
<dbReference type="SUPFAM" id="SSF53738">
    <property type="entry name" value="Phosphoglucomutase, first 3 domains"/>
    <property type="match status" value="3"/>
</dbReference>
<dbReference type="Pfam" id="PF02879">
    <property type="entry name" value="PGM_PMM_II"/>
    <property type="match status" value="1"/>
</dbReference>
<organism evidence="10 11">
    <name type="scientific">Durusdinium trenchii</name>
    <dbReference type="NCBI Taxonomy" id="1381693"/>
    <lineage>
        <taxon>Eukaryota</taxon>
        <taxon>Sar</taxon>
        <taxon>Alveolata</taxon>
        <taxon>Dinophyceae</taxon>
        <taxon>Suessiales</taxon>
        <taxon>Symbiodiniaceae</taxon>
        <taxon>Durusdinium</taxon>
    </lineage>
</organism>
<comment type="similarity">
    <text evidence="2">Belongs to the phosphohexose mutase family.</text>
</comment>
<evidence type="ECO:0000256" key="6">
    <source>
        <dbReference type="ARBA" id="ARBA00023235"/>
    </source>
</evidence>
<evidence type="ECO:0000256" key="3">
    <source>
        <dbReference type="ARBA" id="ARBA00022553"/>
    </source>
</evidence>
<feature type="domain" description="Alpha-D-phosphohexomutase alpha/beta/alpha" evidence="7">
    <location>
        <begin position="62"/>
        <end position="205"/>
    </location>
</feature>
<evidence type="ECO:0000256" key="4">
    <source>
        <dbReference type="ARBA" id="ARBA00022723"/>
    </source>
</evidence>
<evidence type="ECO:0000313" key="10">
    <source>
        <dbReference type="EMBL" id="CAK9016385.1"/>
    </source>
</evidence>
<dbReference type="InterPro" id="IPR005844">
    <property type="entry name" value="A-D-PHexomutase_a/b/a-I"/>
</dbReference>
<evidence type="ECO:0000256" key="2">
    <source>
        <dbReference type="ARBA" id="ARBA00010231"/>
    </source>
</evidence>
<dbReference type="CDD" id="cd05799">
    <property type="entry name" value="PGM2"/>
    <property type="match status" value="1"/>
</dbReference>
<comment type="caution">
    <text evidence="10">The sequence shown here is derived from an EMBL/GenBank/DDBJ whole genome shotgun (WGS) entry which is preliminary data.</text>
</comment>
<dbReference type="PANTHER" id="PTHR45745:SF1">
    <property type="entry name" value="PHOSPHOGLUCOMUTASE 2B-RELATED"/>
    <property type="match status" value="1"/>
</dbReference>
<keyword evidence="11" id="KW-1185">Reference proteome</keyword>
<feature type="domain" description="Alpha-D-phosphohexomutase alpha/beta/alpha" evidence="9">
    <location>
        <begin position="350"/>
        <end position="475"/>
    </location>
</feature>
<evidence type="ECO:0000313" key="11">
    <source>
        <dbReference type="Proteomes" id="UP001642464"/>
    </source>
</evidence>
<dbReference type="Proteomes" id="UP001642464">
    <property type="component" value="Unassembled WGS sequence"/>
</dbReference>
<dbReference type="Gene3D" id="3.40.120.10">
    <property type="entry name" value="Alpha-D-Glucose-1,6-Bisphosphate, subunit A, domain 3"/>
    <property type="match status" value="3"/>
</dbReference>
<sequence length="625" mass="68885">MSAKKPRTCKQPPASSDSDECWRSWAETWACWDPNPSTKEELLRVVKNGEIQRIRKLLGNRLEFGTAGLRGPMGIGSSCMNDLVVLQSTQGVCAYLESVFGAEAKRRGVCVGFDHRAGAGCSSKSFATQVSKVFLSRGFTVWLFRDLVATPFVPWCIEQRGCCAGIMITASHNPAADNGYKLYWSNGAQIIPPHDAKVAALIDDNLEPWTEMQQTEVTTNPLCKDPGVEGVIASYFERLKSLKCLKSLNVEVLPVVYTAMHGVGCPFVQQAFDAFGHGRESLRLVGAQCEPDPSFPTVAFPNPEEGKGALQLAFQEADSAKCNLVIANDPDADRLAVAERNCGEWHVFSGNELGALLGHWAFRCWQLRNDKNPKADVSRVCMVASTVSSKFLKHLAAKEGFRFVETLTGFKWMGSRSAELRNEGFEVIFSYEEAIGFCVGDMVKDKDGVAAAAVFVEMAKALRNEGTTCFQHLHKLYLEYGRPLLLQSYVKSPDPSVTRKLFEAQRGGDQKSYPKCLGGFVVTGVRDLTVGYDSRTPDGVPELPLNLGGEMITYYFDAVEADVTLRSSGTEPKIKFYSEMRSDKGDVSELRKLVRAVVCTLLDPFAHGLEVRPEDQELLTKQDQG</sequence>
<gene>
    <name evidence="10" type="ORF">SCF082_LOCUS13158</name>
</gene>
<accession>A0ABP0JQ51</accession>
<name>A0ABP0JQ51_9DINO</name>
<dbReference type="PANTHER" id="PTHR45745">
    <property type="entry name" value="PHOSPHOMANNOMUTASE 45A"/>
    <property type="match status" value="1"/>
</dbReference>
<dbReference type="EMBL" id="CAXAMM010008113">
    <property type="protein sequence ID" value="CAK9016385.1"/>
    <property type="molecule type" value="Genomic_DNA"/>
</dbReference>
<dbReference type="InterPro" id="IPR005841">
    <property type="entry name" value="Alpha-D-phosphohexomutase_SF"/>
</dbReference>
<protein>
    <submittedName>
        <fullName evidence="10">Phosphoglucomutase-2 (PGM 2) (Glucose phosphomutase 2) (Phosphodeoxyribomutase) (Phosphoglucomutase-1) (Phosphopentomutase)</fullName>
    </submittedName>
</protein>
<feature type="domain" description="Alpha-D-phosphohexomutase alpha/beta/alpha" evidence="8">
    <location>
        <begin position="234"/>
        <end position="339"/>
    </location>
</feature>
<dbReference type="Pfam" id="PF02878">
    <property type="entry name" value="PGM_PMM_I"/>
    <property type="match status" value="1"/>
</dbReference>
<reference evidence="10 11" key="1">
    <citation type="submission" date="2024-02" db="EMBL/GenBank/DDBJ databases">
        <authorList>
            <person name="Chen Y."/>
            <person name="Shah S."/>
            <person name="Dougan E. K."/>
            <person name="Thang M."/>
            <person name="Chan C."/>
        </authorList>
    </citation>
    <scope>NUCLEOTIDE SEQUENCE [LARGE SCALE GENOMIC DNA]</scope>
</reference>
<dbReference type="InterPro" id="IPR016066">
    <property type="entry name" value="A-D-PHexomutase_CS"/>
</dbReference>
<evidence type="ECO:0000259" key="7">
    <source>
        <dbReference type="Pfam" id="PF02878"/>
    </source>
</evidence>
<dbReference type="InterPro" id="IPR036900">
    <property type="entry name" value="A-D-PHexomutase_C_sf"/>
</dbReference>
<dbReference type="SUPFAM" id="SSF55957">
    <property type="entry name" value="Phosphoglucomutase, C-terminal domain"/>
    <property type="match status" value="1"/>
</dbReference>
<keyword evidence="5" id="KW-0460">Magnesium</keyword>
<comment type="cofactor">
    <cofactor evidence="1">
        <name>Mg(2+)</name>
        <dbReference type="ChEBI" id="CHEBI:18420"/>
    </cofactor>
</comment>
<dbReference type="PRINTS" id="PR00509">
    <property type="entry name" value="PGMPMM"/>
</dbReference>
<keyword evidence="3" id="KW-0597">Phosphoprotein</keyword>
<dbReference type="InterPro" id="IPR016055">
    <property type="entry name" value="A-D-PHexomutase_a/b/a-I/II/III"/>
</dbReference>
<dbReference type="InterPro" id="IPR005846">
    <property type="entry name" value="A-D-PHexomutase_a/b/a-III"/>
</dbReference>
<dbReference type="Pfam" id="PF02880">
    <property type="entry name" value="PGM_PMM_III"/>
    <property type="match status" value="1"/>
</dbReference>
<keyword evidence="6" id="KW-0413">Isomerase</keyword>
<keyword evidence="4" id="KW-0479">Metal-binding</keyword>
<proteinExistence type="inferred from homology"/>